<gene>
    <name evidence="2" type="ORF">BpHYR1_051465</name>
</gene>
<dbReference type="AlphaFoldDB" id="A0A3M7QB85"/>
<evidence type="ECO:0000313" key="2">
    <source>
        <dbReference type="EMBL" id="RNA08727.1"/>
    </source>
</evidence>
<keyword evidence="1" id="KW-1133">Transmembrane helix</keyword>
<feature type="transmembrane region" description="Helical" evidence="1">
    <location>
        <begin position="32"/>
        <end position="49"/>
    </location>
</feature>
<keyword evidence="1" id="KW-0472">Membrane</keyword>
<evidence type="ECO:0000256" key="1">
    <source>
        <dbReference type="SAM" id="Phobius"/>
    </source>
</evidence>
<evidence type="ECO:0000313" key="3">
    <source>
        <dbReference type="Proteomes" id="UP000276133"/>
    </source>
</evidence>
<name>A0A3M7QB85_BRAPC</name>
<dbReference type="EMBL" id="REGN01006648">
    <property type="protein sequence ID" value="RNA08727.1"/>
    <property type="molecule type" value="Genomic_DNA"/>
</dbReference>
<protein>
    <submittedName>
        <fullName evidence="2">Uncharacterized protein</fullName>
    </submittedName>
</protein>
<keyword evidence="1" id="KW-0812">Transmembrane</keyword>
<dbReference type="Proteomes" id="UP000276133">
    <property type="component" value="Unassembled WGS sequence"/>
</dbReference>
<reference evidence="2 3" key="1">
    <citation type="journal article" date="2018" name="Sci. Rep.">
        <title>Genomic signatures of local adaptation to the degree of environmental predictability in rotifers.</title>
        <authorList>
            <person name="Franch-Gras L."/>
            <person name="Hahn C."/>
            <person name="Garcia-Roger E.M."/>
            <person name="Carmona M.J."/>
            <person name="Serra M."/>
            <person name="Gomez A."/>
        </authorList>
    </citation>
    <scope>NUCLEOTIDE SEQUENCE [LARGE SCALE GENOMIC DNA]</scope>
    <source>
        <strain evidence="2">HYR1</strain>
    </source>
</reference>
<proteinExistence type="predicted"/>
<sequence>MANVERCDSAVYRQQWEYYYYDYILVDRFEPSLYLMGFVLMIYTGKYLVVSTPVVTTRMVYVRPCTKYPIHGIKACVAKKGDTIFLNHHSYV</sequence>
<accession>A0A3M7QB85</accession>
<organism evidence="2 3">
    <name type="scientific">Brachionus plicatilis</name>
    <name type="common">Marine rotifer</name>
    <name type="synonym">Brachionus muelleri</name>
    <dbReference type="NCBI Taxonomy" id="10195"/>
    <lineage>
        <taxon>Eukaryota</taxon>
        <taxon>Metazoa</taxon>
        <taxon>Spiralia</taxon>
        <taxon>Gnathifera</taxon>
        <taxon>Rotifera</taxon>
        <taxon>Eurotatoria</taxon>
        <taxon>Monogononta</taxon>
        <taxon>Pseudotrocha</taxon>
        <taxon>Ploima</taxon>
        <taxon>Brachionidae</taxon>
        <taxon>Brachionus</taxon>
    </lineage>
</organism>
<keyword evidence="3" id="KW-1185">Reference proteome</keyword>
<comment type="caution">
    <text evidence="2">The sequence shown here is derived from an EMBL/GenBank/DDBJ whole genome shotgun (WGS) entry which is preliminary data.</text>
</comment>